<dbReference type="PROSITE" id="PS00012">
    <property type="entry name" value="PHOSPHOPANTETHEINE"/>
    <property type="match status" value="1"/>
</dbReference>
<feature type="compositionally biased region" description="Gly residues" evidence="4">
    <location>
        <begin position="2404"/>
        <end position="2415"/>
    </location>
</feature>
<dbReference type="SUPFAM" id="SSF56801">
    <property type="entry name" value="Acetyl-CoA synthetase-like"/>
    <property type="match status" value="2"/>
</dbReference>
<feature type="domain" description="Carrier" evidence="5">
    <location>
        <begin position="994"/>
        <end position="1069"/>
    </location>
</feature>
<protein>
    <submittedName>
        <fullName evidence="6">Polyketide synthase modules and related proteins</fullName>
    </submittedName>
</protein>
<feature type="compositionally biased region" description="Basic and acidic residues" evidence="4">
    <location>
        <begin position="9"/>
        <end position="24"/>
    </location>
</feature>
<dbReference type="FunFam" id="3.40.50.980:FF:000002">
    <property type="entry name" value="Enterobactin synthetase component F"/>
    <property type="match status" value="1"/>
</dbReference>
<dbReference type="GO" id="GO:0005829">
    <property type="term" value="C:cytosol"/>
    <property type="evidence" value="ECO:0007669"/>
    <property type="project" value="TreeGrafter"/>
</dbReference>
<dbReference type="InterPro" id="IPR020845">
    <property type="entry name" value="AMP-binding_CS"/>
</dbReference>
<dbReference type="InterPro" id="IPR006162">
    <property type="entry name" value="Ppantetheine_attach_site"/>
</dbReference>
<dbReference type="InterPro" id="IPR020806">
    <property type="entry name" value="PKS_PP-bd"/>
</dbReference>
<dbReference type="Gene3D" id="3.30.559.30">
    <property type="entry name" value="Nonribosomal peptide synthetase, condensation domain"/>
    <property type="match status" value="2"/>
</dbReference>
<dbReference type="NCBIfam" id="TIGR01733">
    <property type="entry name" value="AA-adenyl-dom"/>
    <property type="match status" value="2"/>
</dbReference>
<evidence type="ECO:0000256" key="1">
    <source>
        <dbReference type="ARBA" id="ARBA00001957"/>
    </source>
</evidence>
<dbReference type="SUPFAM" id="SSF53474">
    <property type="entry name" value="alpha/beta-Hydrolases"/>
    <property type="match status" value="1"/>
</dbReference>
<evidence type="ECO:0000256" key="2">
    <source>
        <dbReference type="ARBA" id="ARBA00022450"/>
    </source>
</evidence>
<comment type="cofactor">
    <cofactor evidence="1">
        <name>pantetheine 4'-phosphate</name>
        <dbReference type="ChEBI" id="CHEBI:47942"/>
    </cofactor>
</comment>
<dbReference type="EMBL" id="CADCTW010000157">
    <property type="protein sequence ID" value="CAA9345475.1"/>
    <property type="molecule type" value="Genomic_DNA"/>
</dbReference>
<dbReference type="SMART" id="SM00824">
    <property type="entry name" value="PKS_TE"/>
    <property type="match status" value="1"/>
</dbReference>
<keyword evidence="3" id="KW-0597">Phosphoprotein</keyword>
<dbReference type="GO" id="GO:0031177">
    <property type="term" value="F:phosphopantetheine binding"/>
    <property type="evidence" value="ECO:0007669"/>
    <property type="project" value="InterPro"/>
</dbReference>
<feature type="domain" description="Carrier" evidence="5">
    <location>
        <begin position="2049"/>
        <end position="2124"/>
    </location>
</feature>
<sequence>MSDLAGRPAVRDAADPERVEHRGDAPSGAYPVAPMQLAMLLQSQRDPGAGLYVQQYVCTLREPLRVAELHDAWGRLAARHSVLRTSFHLDASPEPLQRVHPRVRVPWAEQDWRGMPEEAREEAMRTFLREDRSTPFHPEDAPLTRLTLLRMEDEVYRLVWTSHHALMDGHARAILLRELFEDYEAEVGGREFRAADRRSYGAYVLWLRGAERPDSPSFWEEELRGFEGPNELTLEPARHGGAGTHRFRLSAGLTERLRRLARRENTTLNGVLQGAWALLLGRYTGDEDVVFGATRRCRAGGFEGAEGVVGLLSNTVPVRARMDPGHSVARHLRSVRSLWVRMRPHERTHLSRIQQWSAVPGGTPLFHTLLVFETEHTQDALHRLGEGWRRRSFELLQSTGYPLTVVAHGGARLSFALLFDGARFGGEAIRRLGEHLTLILRAFAADPGQPLGRIEILTPAERRRLVEERPAPAALRAAPACIHTLLQAQAARTPDAVAVAAGGQSLTYGELERRSNQLAHALRRRGVGPEVRVGVCMERSLEMVIALAAILKAGGAYVPLDPEYPPDRLGFVLEDSAVSLLLCHEHVAGRLPAGGFQRLVADPLWAQAAGESPESVEDRAEPRNLAYVIYTSGSTGRPKGVMVTHENVVRLFRATDAWFGFGPADVWTLFHSYAFDFSVWEMWGALLYGGRLVVVPYLTSRDPEELRRLLAAEGVTVLNQTPSAFRQLARADLASGEAELSLRLVIFGGEALEPGSLRAWVGKHGDARPRLVNMYGITETTVHVTCRPITRADAEQGSGSPIGVPIPDLAVRVLDRRLQAVPAGVAGEMYVGGAGVARGYLNRPALTAERFVPDPLGTVPGARLYRSGDGARLLSGGGLEYLGRLDGQVKIRGFRVEPGEVEAALRDHPGVREAVVAVWDAAPGDRRLVAYLVPAAGAVPPAELRGHLAGRLPEHMVPGEYVALDAFPRTPSGKLDRRALPEPQGAGAGDGYLAPRTPAEERVAELFAAILGVRRVGVRDDFFALGGHSLLATSLAVRVREALGVEIPLHAVFGARTVGELAVLVEELRGAEAPPIPRAPRGAALPLSSAQERLWFLDRLDPGRATYNMPVALRLTGALDAAALEGALRALAARHETLRTTFAESEGRAVQVIHDGARLALLREDLGAEPPDTREGALRERLLAHAYAPFDLREGPLFQPVLLRLDEGEHMLLLRMHHIIGDGWSTEVLRRELAVLYGALARGERPVLPDLSVQYADYAVWQREQLSGERLRGQLAYWVRRLEGAPPVLELPTDRPRPAAPSHRGAVHPFQVDAATVERLRSLARAEGATLFMVLLAAFQVLLSRYGGSEDVVVGTPVAGRTRAELEGVVGFFANTLALRADLAGNPSFRALVRQVRRTTLRDLAHQEVPWERVVEALAPERSRGRNPLFQVMFALRGEAGEAPAPGPLRTRPEPLRSAVAKFDLTLSLEEAGGGLAGGLEYSTDLFEEGTAARMLRHFRALLDAVLADPEAGVREVPLQTAEERRRVLGWGSGEDPGPTTECVLGMFEAQARRTPDAQALVCGAEALTYAGLDRRANALAHLLRGKGVGPEVRVGVCVEHSPGLVVALLATWKAGGVYVPLDPATPAERLGFLARDAALAVVVATSGTEARLPPGAAEVVLLDERAESPAPPATAARAGSLAYVMYTSGSTGIPKGVMVGHGALAAHVTTVRAAYGITAADRVLQFAAAVFDPSLEQILSALVCGAAVMLRPREIRSAAELARAIAAEGVTVANLPTAYWQQAAAAWAAAGAFPPHRLRLVIAGGERMSPEAVAVWRRGPLGEVRLLNAYGPTETTITATLHELPRDPEDAGARVPIGGPLPGRRAYVLDAAGEPVPAGVPGELCLGGAGVARGYLGRPGLTAERFVPDPFSPQPGARMYRTGDRARWRRTGVLEFLGRDDAQEKVRGFRIEPGEIESALCRHPGVAQAAVVVRGDGGGERRLVGYVVARGEAPRPRELREWVRERLPEHMVPAAVVVLDALPLTPTGKVDRRRLPAPEVERTREYLAPRDALEQRLLRVWEEVLGTGRVGVTDNFFDAGGHSLAVLRLLAAVERLTGRRVPVATLLAGPTVEQLARALRTGEAATAQGPLVPIQPAGAEPPLFFVHSAGGEVVSYAPLARHLGSGRPFYGLQSRGVQGGDLPPTRVEEMAADYLAELRTVQREGPYRLGGWSMGGLVAFEMARRLEAAGEEVELLALVDSVAPRAAPPAAAAEDPRMLASFLAHLGLGGARGASPAAEALALAPAQPLGRVWEDARAAGLVPGELGFADFERLWTVFRRNAAAAASYRPGPCASDLLLVVAGDRAGSAAAEAARWGALTTGTVRSAVVPGNHFTLVREPHVRTLAALLAEALAPVPPSRRAGGAGPGGNGGRPAGRPDG</sequence>
<name>A0A6J4LYF5_9BACT</name>
<organism evidence="6">
    <name type="scientific">uncultured Gemmatimonadota bacterium</name>
    <dbReference type="NCBI Taxonomy" id="203437"/>
    <lineage>
        <taxon>Bacteria</taxon>
        <taxon>Pseudomonadati</taxon>
        <taxon>Gemmatimonadota</taxon>
        <taxon>environmental samples</taxon>
    </lineage>
</organism>
<dbReference type="Gene3D" id="3.40.50.980">
    <property type="match status" value="4"/>
</dbReference>
<dbReference type="FunFam" id="3.30.559.10:FF:000012">
    <property type="entry name" value="Non-ribosomal peptide synthetase"/>
    <property type="match status" value="1"/>
</dbReference>
<feature type="region of interest" description="Disordered" evidence="4">
    <location>
        <begin position="972"/>
        <end position="992"/>
    </location>
</feature>
<dbReference type="Pfam" id="PF00501">
    <property type="entry name" value="AMP-binding"/>
    <property type="match status" value="2"/>
</dbReference>
<dbReference type="CDD" id="cd19531">
    <property type="entry name" value="LCL_NRPS-like"/>
    <property type="match status" value="1"/>
</dbReference>
<dbReference type="InterPro" id="IPR036736">
    <property type="entry name" value="ACP-like_sf"/>
</dbReference>
<evidence type="ECO:0000259" key="5">
    <source>
        <dbReference type="PROSITE" id="PS50075"/>
    </source>
</evidence>
<dbReference type="CDD" id="cd17643">
    <property type="entry name" value="A_NRPS_Cytc1-like"/>
    <property type="match status" value="1"/>
</dbReference>
<evidence type="ECO:0000256" key="3">
    <source>
        <dbReference type="ARBA" id="ARBA00022553"/>
    </source>
</evidence>
<dbReference type="GO" id="GO:0003824">
    <property type="term" value="F:catalytic activity"/>
    <property type="evidence" value="ECO:0007669"/>
    <property type="project" value="InterPro"/>
</dbReference>
<dbReference type="InterPro" id="IPR025110">
    <property type="entry name" value="AMP-bd_C"/>
</dbReference>
<dbReference type="FunFam" id="1.10.1200.10:FF:000016">
    <property type="entry name" value="Non-ribosomal peptide synthase"/>
    <property type="match status" value="2"/>
</dbReference>
<dbReference type="InterPro" id="IPR029058">
    <property type="entry name" value="AB_hydrolase_fold"/>
</dbReference>
<dbReference type="FunFam" id="3.40.50.980:FF:000001">
    <property type="entry name" value="Non-ribosomal peptide synthetase"/>
    <property type="match status" value="2"/>
</dbReference>
<gene>
    <name evidence="6" type="ORF">AVDCRST_MAG68-3299</name>
</gene>
<dbReference type="SUPFAM" id="SSF47336">
    <property type="entry name" value="ACP-like"/>
    <property type="match status" value="2"/>
</dbReference>
<keyword evidence="2" id="KW-0596">Phosphopantetheine</keyword>
<dbReference type="CDD" id="cd05930">
    <property type="entry name" value="A_NRPS"/>
    <property type="match status" value="1"/>
</dbReference>
<dbReference type="Pfam" id="PF00975">
    <property type="entry name" value="Thioesterase"/>
    <property type="match status" value="1"/>
</dbReference>
<dbReference type="InterPro" id="IPR000873">
    <property type="entry name" value="AMP-dep_synth/lig_dom"/>
</dbReference>
<dbReference type="InterPro" id="IPR001242">
    <property type="entry name" value="Condensation_dom"/>
</dbReference>
<dbReference type="PROSITE" id="PS50075">
    <property type="entry name" value="CARRIER"/>
    <property type="match status" value="2"/>
</dbReference>
<dbReference type="Gene3D" id="2.30.38.10">
    <property type="entry name" value="Luciferase, Domain 3"/>
    <property type="match status" value="2"/>
</dbReference>
<dbReference type="SMART" id="SM00823">
    <property type="entry name" value="PKS_PP"/>
    <property type="match status" value="2"/>
</dbReference>
<dbReference type="InterPro" id="IPR045851">
    <property type="entry name" value="AMP-bd_C_sf"/>
</dbReference>
<dbReference type="SUPFAM" id="SSF52777">
    <property type="entry name" value="CoA-dependent acyltransferases"/>
    <property type="match status" value="4"/>
</dbReference>
<feature type="region of interest" description="Disordered" evidence="4">
    <location>
        <begin position="1"/>
        <end position="29"/>
    </location>
</feature>
<dbReference type="Pfam" id="PF00550">
    <property type="entry name" value="PP-binding"/>
    <property type="match status" value="2"/>
</dbReference>
<dbReference type="GO" id="GO:0044550">
    <property type="term" value="P:secondary metabolite biosynthetic process"/>
    <property type="evidence" value="ECO:0007669"/>
    <property type="project" value="UniProtKB-ARBA"/>
</dbReference>
<dbReference type="InterPro" id="IPR023213">
    <property type="entry name" value="CAT-like_dom_sf"/>
</dbReference>
<dbReference type="FunFam" id="3.40.50.12780:FF:000012">
    <property type="entry name" value="Non-ribosomal peptide synthetase"/>
    <property type="match status" value="2"/>
</dbReference>
<proteinExistence type="predicted"/>
<dbReference type="Gene3D" id="3.30.559.10">
    <property type="entry name" value="Chloramphenicol acetyltransferase-like domain"/>
    <property type="match status" value="2"/>
</dbReference>
<dbReference type="GO" id="GO:0072330">
    <property type="term" value="P:monocarboxylic acid biosynthetic process"/>
    <property type="evidence" value="ECO:0007669"/>
    <property type="project" value="UniProtKB-ARBA"/>
</dbReference>
<dbReference type="InterPro" id="IPR009081">
    <property type="entry name" value="PP-bd_ACP"/>
</dbReference>
<reference evidence="6" key="1">
    <citation type="submission" date="2020-02" db="EMBL/GenBank/DDBJ databases">
        <authorList>
            <person name="Meier V. D."/>
        </authorList>
    </citation>
    <scope>NUCLEOTIDE SEQUENCE</scope>
    <source>
        <strain evidence="6">AVDCRST_MAG68</strain>
    </source>
</reference>
<dbReference type="PROSITE" id="PS00455">
    <property type="entry name" value="AMP_BINDING"/>
    <property type="match status" value="2"/>
</dbReference>
<dbReference type="InterPro" id="IPR020802">
    <property type="entry name" value="TesA-like"/>
</dbReference>
<dbReference type="InterPro" id="IPR010071">
    <property type="entry name" value="AA_adenyl_dom"/>
</dbReference>
<dbReference type="PANTHER" id="PTHR45527">
    <property type="entry name" value="NONRIBOSOMAL PEPTIDE SYNTHETASE"/>
    <property type="match status" value="1"/>
</dbReference>
<dbReference type="Gene3D" id="3.40.50.1820">
    <property type="entry name" value="alpha/beta hydrolase"/>
    <property type="match status" value="1"/>
</dbReference>
<dbReference type="FunFam" id="2.30.38.10:FF:000001">
    <property type="entry name" value="Non-ribosomal peptide synthetase PvdI"/>
    <property type="match status" value="1"/>
</dbReference>
<dbReference type="PANTHER" id="PTHR45527:SF14">
    <property type="entry name" value="PLIPASTATIN SYNTHASE SUBUNIT B"/>
    <property type="match status" value="1"/>
</dbReference>
<dbReference type="Gene3D" id="3.30.300.30">
    <property type="match status" value="2"/>
</dbReference>
<dbReference type="Pfam" id="PF00668">
    <property type="entry name" value="Condensation"/>
    <property type="match status" value="2"/>
</dbReference>
<dbReference type="Pfam" id="PF13193">
    <property type="entry name" value="AMP-binding_C"/>
    <property type="match status" value="2"/>
</dbReference>
<dbReference type="Gene3D" id="1.10.1200.10">
    <property type="entry name" value="ACP-like"/>
    <property type="match status" value="2"/>
</dbReference>
<dbReference type="InterPro" id="IPR001031">
    <property type="entry name" value="Thioesterase"/>
</dbReference>
<dbReference type="GO" id="GO:0043041">
    <property type="term" value="P:amino acid activation for nonribosomal peptide biosynthetic process"/>
    <property type="evidence" value="ECO:0007669"/>
    <property type="project" value="TreeGrafter"/>
</dbReference>
<feature type="region of interest" description="Disordered" evidence="4">
    <location>
        <begin position="2398"/>
        <end position="2421"/>
    </location>
</feature>
<evidence type="ECO:0000313" key="6">
    <source>
        <dbReference type="EMBL" id="CAA9345475.1"/>
    </source>
</evidence>
<accession>A0A6J4LYF5</accession>
<dbReference type="FunFam" id="3.30.300.30:FF:000010">
    <property type="entry name" value="Enterobactin synthetase component F"/>
    <property type="match status" value="2"/>
</dbReference>
<evidence type="ECO:0000256" key="4">
    <source>
        <dbReference type="SAM" id="MobiDB-lite"/>
    </source>
</evidence>